<gene>
    <name evidence="2" type="primary">dtd_5</name>
    <name evidence="2" type="ORF">SDC9_12052</name>
</gene>
<protein>
    <submittedName>
        <fullName evidence="2">D-aminoacyl-tRNA deacylase</fullName>
        <ecNumber evidence="2">3.1.1.96</ecNumber>
    </submittedName>
</protein>
<dbReference type="Gene3D" id="3.50.80.10">
    <property type="entry name" value="D-tyrosyl-tRNA(Tyr) deacylase"/>
    <property type="match status" value="1"/>
</dbReference>
<dbReference type="GO" id="GO:0051500">
    <property type="term" value="F:D-tyrosyl-tRNA(Tyr) deacylase activity"/>
    <property type="evidence" value="ECO:0007669"/>
    <property type="project" value="TreeGrafter"/>
</dbReference>
<dbReference type="Pfam" id="PF02580">
    <property type="entry name" value="Tyr_Deacylase"/>
    <property type="match status" value="1"/>
</dbReference>
<dbReference type="InterPro" id="IPR023509">
    <property type="entry name" value="DTD-like_sf"/>
</dbReference>
<dbReference type="InterPro" id="IPR003732">
    <property type="entry name" value="Daa-tRNA_deacyls_DTD"/>
</dbReference>
<comment type="caution">
    <text evidence="2">The sequence shown here is derived from an EMBL/GenBank/DDBJ whole genome shotgun (WGS) entry which is preliminary data.</text>
</comment>
<dbReference type="NCBIfam" id="TIGR00256">
    <property type="entry name" value="D-aminoacyl-tRNA deacylase"/>
    <property type="match status" value="1"/>
</dbReference>
<dbReference type="EC" id="3.1.1.96" evidence="2"/>
<dbReference type="PANTHER" id="PTHR10472">
    <property type="entry name" value="D-TYROSYL-TRNA TYR DEACYLASE"/>
    <property type="match status" value="1"/>
</dbReference>
<accession>A0A644TI21</accession>
<evidence type="ECO:0000313" key="2">
    <source>
        <dbReference type="EMBL" id="MPL66379.1"/>
    </source>
</evidence>
<name>A0A644TI21_9ZZZZ</name>
<reference evidence="2" key="1">
    <citation type="submission" date="2019-08" db="EMBL/GenBank/DDBJ databases">
        <authorList>
            <person name="Kucharzyk K."/>
            <person name="Murdoch R.W."/>
            <person name="Higgins S."/>
            <person name="Loffler F."/>
        </authorList>
    </citation>
    <scope>NUCLEOTIDE SEQUENCE</scope>
</reference>
<organism evidence="2">
    <name type="scientific">bioreactor metagenome</name>
    <dbReference type="NCBI Taxonomy" id="1076179"/>
    <lineage>
        <taxon>unclassified sequences</taxon>
        <taxon>metagenomes</taxon>
        <taxon>ecological metagenomes</taxon>
    </lineage>
</organism>
<dbReference type="PANTHER" id="PTHR10472:SF5">
    <property type="entry name" value="D-AMINOACYL-TRNA DEACYLASE 1"/>
    <property type="match status" value="1"/>
</dbReference>
<dbReference type="HAMAP" id="MF_00518">
    <property type="entry name" value="Deacylase_Dtd"/>
    <property type="match status" value="1"/>
</dbReference>
<comment type="similarity">
    <text evidence="1">Belongs to the DTD family.</text>
</comment>
<sequence>MRAIVQRVSSASVSIGEGRTRTVVGKIGPGLIVYLGVGRMDGEAQASAMAEKIAGLRIFMDEEEKMNLSILDLGLEALVISQFTLYADARKGRRPSFDQAAGNQEARELYESFVRHLRSQGIHSEKGAFGQIMHIEAALEGPVSILLDSEKRF</sequence>
<dbReference type="FunFam" id="3.50.80.10:FF:000001">
    <property type="entry name" value="D-aminoacyl-tRNA deacylase"/>
    <property type="match status" value="1"/>
</dbReference>
<dbReference type="AlphaFoldDB" id="A0A644TI21"/>
<evidence type="ECO:0000256" key="1">
    <source>
        <dbReference type="ARBA" id="ARBA00009673"/>
    </source>
</evidence>
<dbReference type="EMBL" id="VSSQ01000032">
    <property type="protein sequence ID" value="MPL66379.1"/>
    <property type="molecule type" value="Genomic_DNA"/>
</dbReference>
<dbReference type="GO" id="GO:0005737">
    <property type="term" value="C:cytoplasm"/>
    <property type="evidence" value="ECO:0007669"/>
    <property type="project" value="InterPro"/>
</dbReference>
<dbReference type="SUPFAM" id="SSF69500">
    <property type="entry name" value="DTD-like"/>
    <property type="match status" value="1"/>
</dbReference>
<proteinExistence type="inferred from homology"/>
<keyword evidence="2" id="KW-0378">Hydrolase</keyword>